<dbReference type="AlphaFoldDB" id="A0A4Y2NRC7"/>
<accession>A0A4Y2NRC7</accession>
<evidence type="ECO:0000313" key="2">
    <source>
        <dbReference type="EMBL" id="GBN40930.1"/>
    </source>
</evidence>
<name>A0A4Y2NRC7_ARAVE</name>
<gene>
    <name evidence="2" type="ORF">AVEN_112205_1</name>
</gene>
<sequence length="105" mass="11741">MLQQWEERGPERMETQRNRKPRNTGSDAGDRESHFVWKLLLPDILATGYKRVSSLCERALSLRGVAGPHLSTSDVCRGSKVFQFKGMNFSSGIMSEKSALGILEA</sequence>
<comment type="caution">
    <text evidence="2">The sequence shown here is derived from an EMBL/GenBank/DDBJ whole genome shotgun (WGS) entry which is preliminary data.</text>
</comment>
<dbReference type="EMBL" id="BGPR01009574">
    <property type="protein sequence ID" value="GBN40930.1"/>
    <property type="molecule type" value="Genomic_DNA"/>
</dbReference>
<feature type="region of interest" description="Disordered" evidence="1">
    <location>
        <begin position="1"/>
        <end position="30"/>
    </location>
</feature>
<dbReference type="Proteomes" id="UP000499080">
    <property type="component" value="Unassembled WGS sequence"/>
</dbReference>
<organism evidence="2 3">
    <name type="scientific">Araneus ventricosus</name>
    <name type="common">Orbweaver spider</name>
    <name type="synonym">Epeira ventricosa</name>
    <dbReference type="NCBI Taxonomy" id="182803"/>
    <lineage>
        <taxon>Eukaryota</taxon>
        <taxon>Metazoa</taxon>
        <taxon>Ecdysozoa</taxon>
        <taxon>Arthropoda</taxon>
        <taxon>Chelicerata</taxon>
        <taxon>Arachnida</taxon>
        <taxon>Araneae</taxon>
        <taxon>Araneomorphae</taxon>
        <taxon>Entelegynae</taxon>
        <taxon>Araneoidea</taxon>
        <taxon>Araneidae</taxon>
        <taxon>Araneus</taxon>
    </lineage>
</organism>
<proteinExistence type="predicted"/>
<evidence type="ECO:0000256" key="1">
    <source>
        <dbReference type="SAM" id="MobiDB-lite"/>
    </source>
</evidence>
<keyword evidence="3" id="KW-1185">Reference proteome</keyword>
<feature type="compositionally biased region" description="Basic and acidic residues" evidence="1">
    <location>
        <begin position="1"/>
        <end position="17"/>
    </location>
</feature>
<protein>
    <submittedName>
        <fullName evidence="2">Uncharacterized protein</fullName>
    </submittedName>
</protein>
<reference evidence="2 3" key="1">
    <citation type="journal article" date="2019" name="Sci. Rep.">
        <title>Orb-weaving spider Araneus ventricosus genome elucidates the spidroin gene catalogue.</title>
        <authorList>
            <person name="Kono N."/>
            <person name="Nakamura H."/>
            <person name="Ohtoshi R."/>
            <person name="Moran D.A.P."/>
            <person name="Shinohara A."/>
            <person name="Yoshida Y."/>
            <person name="Fujiwara M."/>
            <person name="Mori M."/>
            <person name="Tomita M."/>
            <person name="Arakawa K."/>
        </authorList>
    </citation>
    <scope>NUCLEOTIDE SEQUENCE [LARGE SCALE GENOMIC DNA]</scope>
</reference>
<evidence type="ECO:0000313" key="3">
    <source>
        <dbReference type="Proteomes" id="UP000499080"/>
    </source>
</evidence>